<dbReference type="PANTHER" id="PTHR10903">
    <property type="entry name" value="GTPASE, IMAP FAMILY MEMBER-RELATED"/>
    <property type="match status" value="1"/>
</dbReference>
<reference evidence="6" key="1">
    <citation type="submission" date="2025-08" db="UniProtKB">
        <authorList>
            <consortium name="Ensembl"/>
        </authorList>
    </citation>
    <scope>IDENTIFICATION</scope>
</reference>
<evidence type="ECO:0000256" key="1">
    <source>
        <dbReference type="ARBA" id="ARBA00008535"/>
    </source>
</evidence>
<dbReference type="PANTHER" id="PTHR10903:SF112">
    <property type="entry name" value="SI:CH211-113E8.5"/>
    <property type="match status" value="1"/>
</dbReference>
<dbReference type="GeneTree" id="ENSGT01120000271858"/>
<keyword evidence="2" id="KW-0547">Nucleotide-binding</keyword>
<name>A0A669CZ61_ORENI</name>
<dbReference type="InterPro" id="IPR045058">
    <property type="entry name" value="GIMA/IAN/Toc"/>
</dbReference>
<dbReference type="PROSITE" id="PS51720">
    <property type="entry name" value="G_AIG1"/>
    <property type="match status" value="1"/>
</dbReference>
<dbReference type="OMA" id="GPRIINY"/>
<dbReference type="Proteomes" id="UP000005207">
    <property type="component" value="Unplaced"/>
</dbReference>
<evidence type="ECO:0000259" key="5">
    <source>
        <dbReference type="PROSITE" id="PS51720"/>
    </source>
</evidence>
<feature type="region of interest" description="Disordered" evidence="4">
    <location>
        <begin position="1"/>
        <end position="29"/>
    </location>
</feature>
<dbReference type="InParanoid" id="A0A669CZ61"/>
<reference evidence="6" key="2">
    <citation type="submission" date="2025-09" db="UniProtKB">
        <authorList>
            <consortium name="Ensembl"/>
        </authorList>
    </citation>
    <scope>IDENTIFICATION</scope>
</reference>
<proteinExistence type="inferred from homology"/>
<evidence type="ECO:0000256" key="3">
    <source>
        <dbReference type="ARBA" id="ARBA00023134"/>
    </source>
</evidence>
<organism evidence="6 7">
    <name type="scientific">Oreochromis niloticus</name>
    <name type="common">Nile tilapia</name>
    <name type="synonym">Tilapia nilotica</name>
    <dbReference type="NCBI Taxonomy" id="8128"/>
    <lineage>
        <taxon>Eukaryota</taxon>
        <taxon>Metazoa</taxon>
        <taxon>Chordata</taxon>
        <taxon>Craniata</taxon>
        <taxon>Vertebrata</taxon>
        <taxon>Euteleostomi</taxon>
        <taxon>Actinopterygii</taxon>
        <taxon>Neopterygii</taxon>
        <taxon>Teleostei</taxon>
        <taxon>Neoteleostei</taxon>
        <taxon>Acanthomorphata</taxon>
        <taxon>Ovalentaria</taxon>
        <taxon>Cichlomorphae</taxon>
        <taxon>Cichliformes</taxon>
        <taxon>Cichlidae</taxon>
        <taxon>African cichlids</taxon>
        <taxon>Pseudocrenilabrinae</taxon>
        <taxon>Oreochromini</taxon>
        <taxon>Oreochromis</taxon>
    </lineage>
</organism>
<evidence type="ECO:0000313" key="6">
    <source>
        <dbReference type="Ensembl" id="ENSONIP00000053648.1"/>
    </source>
</evidence>
<sequence length="179" mass="20562">MKIQAGDDPVQLVSGDEEKARTPSPQNQVSCPGPHVFLLVIQVGRFTREEKNAVEALQELFGPKANHYMIVLFTRGRELGAKTIQQYVREAKSDLQRVIQKCGNRFHVFECFSSDRQQVVELIRKIDNMVEENEGTCYTNEMYREVEAAQTSGRAILHYLFLALLQKRIMEFLNILGRD</sequence>
<feature type="domain" description="AIG1-type G" evidence="5">
    <location>
        <begin position="1"/>
        <end position="147"/>
    </location>
</feature>
<dbReference type="InterPro" id="IPR006703">
    <property type="entry name" value="G_AIG1"/>
</dbReference>
<evidence type="ECO:0000256" key="4">
    <source>
        <dbReference type="SAM" id="MobiDB-lite"/>
    </source>
</evidence>
<dbReference type="GO" id="GO:0005525">
    <property type="term" value="F:GTP binding"/>
    <property type="evidence" value="ECO:0007669"/>
    <property type="project" value="UniProtKB-KW"/>
</dbReference>
<accession>A0A669CZ61</accession>
<dbReference type="Ensembl" id="ENSONIT00000064572.1">
    <property type="protein sequence ID" value="ENSONIP00000053648.1"/>
    <property type="gene ID" value="ENSONIG00000029830.1"/>
</dbReference>
<dbReference type="InterPro" id="IPR027417">
    <property type="entry name" value="P-loop_NTPase"/>
</dbReference>
<dbReference type="SUPFAM" id="SSF52540">
    <property type="entry name" value="P-loop containing nucleoside triphosphate hydrolases"/>
    <property type="match status" value="1"/>
</dbReference>
<dbReference type="Gene3D" id="3.40.50.300">
    <property type="entry name" value="P-loop containing nucleotide triphosphate hydrolases"/>
    <property type="match status" value="1"/>
</dbReference>
<keyword evidence="3" id="KW-0342">GTP-binding</keyword>
<comment type="similarity">
    <text evidence="1">Belongs to the TRAFAC class TrmE-Era-EngA-EngB-Septin-like GTPase superfamily. AIG1/Toc34/Toc159-like paraseptin GTPase family. IAN subfamily.</text>
</comment>
<dbReference type="Pfam" id="PF04548">
    <property type="entry name" value="AIG1"/>
    <property type="match status" value="1"/>
</dbReference>
<dbReference type="AlphaFoldDB" id="A0A669CZ61"/>
<evidence type="ECO:0000313" key="7">
    <source>
        <dbReference type="Proteomes" id="UP000005207"/>
    </source>
</evidence>
<evidence type="ECO:0000256" key="2">
    <source>
        <dbReference type="ARBA" id="ARBA00022741"/>
    </source>
</evidence>
<protein>
    <recommendedName>
        <fullName evidence="5">AIG1-type G domain-containing protein</fullName>
    </recommendedName>
</protein>
<keyword evidence="7" id="KW-1185">Reference proteome</keyword>